<proteinExistence type="predicted"/>
<keyword evidence="1" id="KW-0732">Signal</keyword>
<sequence>MHRILFHLMLVMVAFTGSSSFAQEPAPSQIMAEAAWDWRPGDLIFRDGINDIDGVTKRAFGLRWESVGILRASSGGPRVVYVDQADGVSEEMLYAYVEGLSADDYAVYRVRGLDHDTDAQMTAGPLVRLALTISYGAPFDDWFLLGDGKFYNAELAYESALNAGVVLGAPVRLRELATGPEDLDHEFRAVLEGHRYCRYELSFNDCWANTLADQSIVTTDSLISSGALDRVFP</sequence>
<keyword evidence="3" id="KW-1185">Reference proteome</keyword>
<dbReference type="AlphaFoldDB" id="A0A1R3WPG2"/>
<dbReference type="SUPFAM" id="SSF54001">
    <property type="entry name" value="Cysteine proteinases"/>
    <property type="match status" value="1"/>
</dbReference>
<evidence type="ECO:0000313" key="2">
    <source>
        <dbReference type="EMBL" id="SIT79773.1"/>
    </source>
</evidence>
<reference evidence="2 3" key="1">
    <citation type="submission" date="2017-01" db="EMBL/GenBank/DDBJ databases">
        <authorList>
            <person name="Mah S.A."/>
            <person name="Swanson W.J."/>
            <person name="Moy G.W."/>
            <person name="Vacquier V.D."/>
        </authorList>
    </citation>
    <scope>NUCLEOTIDE SEQUENCE [LARGE SCALE GENOMIC DNA]</scope>
    <source>
        <strain evidence="2 3">DSM 21219</strain>
    </source>
</reference>
<evidence type="ECO:0008006" key="4">
    <source>
        <dbReference type="Google" id="ProtNLM"/>
    </source>
</evidence>
<evidence type="ECO:0000256" key="1">
    <source>
        <dbReference type="SAM" id="SignalP"/>
    </source>
</evidence>
<accession>A0A1R3WPG2</accession>
<organism evidence="2 3">
    <name type="scientific">Pontibaca methylaminivorans</name>
    <dbReference type="NCBI Taxonomy" id="515897"/>
    <lineage>
        <taxon>Bacteria</taxon>
        <taxon>Pseudomonadati</taxon>
        <taxon>Pseudomonadota</taxon>
        <taxon>Alphaproteobacteria</taxon>
        <taxon>Rhodobacterales</taxon>
        <taxon>Roseobacteraceae</taxon>
        <taxon>Pontibaca</taxon>
    </lineage>
</organism>
<name>A0A1R3WPG2_9RHOB</name>
<dbReference type="Gene3D" id="3.90.1720.10">
    <property type="entry name" value="endopeptidase domain like (from Nostoc punctiforme)"/>
    <property type="match status" value="1"/>
</dbReference>
<feature type="chain" id="PRO_5012006240" description="Permuted papain-like amidase enzyme, YaeF/YiiX, C92 family" evidence="1">
    <location>
        <begin position="23"/>
        <end position="233"/>
    </location>
</feature>
<dbReference type="STRING" id="515897.SAMN05421849_1197"/>
<dbReference type="InterPro" id="IPR038765">
    <property type="entry name" value="Papain-like_cys_pep_sf"/>
</dbReference>
<gene>
    <name evidence="2" type="ORF">SAMN05421849_1197</name>
</gene>
<feature type="signal peptide" evidence="1">
    <location>
        <begin position="1"/>
        <end position="22"/>
    </location>
</feature>
<dbReference type="EMBL" id="FTPS01000001">
    <property type="protein sequence ID" value="SIT79773.1"/>
    <property type="molecule type" value="Genomic_DNA"/>
</dbReference>
<evidence type="ECO:0000313" key="3">
    <source>
        <dbReference type="Proteomes" id="UP000192455"/>
    </source>
</evidence>
<protein>
    <recommendedName>
        <fullName evidence="4">Permuted papain-like amidase enzyme, YaeF/YiiX, C92 family</fullName>
    </recommendedName>
</protein>
<dbReference type="Proteomes" id="UP000192455">
    <property type="component" value="Unassembled WGS sequence"/>
</dbReference>